<feature type="region of interest" description="Disordered" evidence="1">
    <location>
        <begin position="32"/>
        <end position="66"/>
    </location>
</feature>
<evidence type="ECO:0000313" key="6">
    <source>
        <dbReference type="WBParaSite" id="NBR_0000376701-mRNA-1"/>
    </source>
</evidence>
<gene>
    <name evidence="2" type="ORF">NBR_LOCUS3613</name>
    <name evidence="3" type="ORF">NBR_LOCUS3768</name>
</gene>
<evidence type="ECO:0000313" key="4">
    <source>
        <dbReference type="Proteomes" id="UP000271162"/>
    </source>
</evidence>
<evidence type="ECO:0000313" key="5">
    <source>
        <dbReference type="WBParaSite" id="NBR_0000361201-mRNA-1"/>
    </source>
</evidence>
<reference evidence="5 6" key="1">
    <citation type="submission" date="2017-02" db="UniProtKB">
        <authorList>
            <consortium name="WormBaseParasite"/>
        </authorList>
    </citation>
    <scope>IDENTIFICATION</scope>
</reference>
<evidence type="ECO:0000256" key="1">
    <source>
        <dbReference type="SAM" id="MobiDB-lite"/>
    </source>
</evidence>
<dbReference type="WBParaSite" id="NBR_0000376701-mRNA-1">
    <property type="protein sequence ID" value="NBR_0000376701-mRNA-1"/>
    <property type="gene ID" value="NBR_0000376701"/>
</dbReference>
<protein>
    <submittedName>
        <fullName evidence="5 6">Histone deacetylase HDT1</fullName>
    </submittedName>
</protein>
<dbReference type="AlphaFoldDB" id="A0A0N4XM60"/>
<sequence>MNVALFDVSEPESSLSERYSNLSDLLLQSIDKHLPGAEESETESEFSTDASDEESEEDEPRDKKRQ</sequence>
<name>A0A0N4XM60_NIPBR</name>
<dbReference type="Proteomes" id="UP000271162">
    <property type="component" value="Unassembled WGS sequence"/>
</dbReference>
<reference evidence="2 4" key="2">
    <citation type="submission" date="2018-11" db="EMBL/GenBank/DDBJ databases">
        <authorList>
            <consortium name="Pathogen Informatics"/>
        </authorList>
    </citation>
    <scope>NUCLEOTIDE SEQUENCE [LARGE SCALE GENOMIC DNA]</scope>
</reference>
<proteinExistence type="predicted"/>
<dbReference type="EMBL" id="UYSL01006062">
    <property type="protein sequence ID" value="VDL67357.1"/>
    <property type="molecule type" value="Genomic_DNA"/>
</dbReference>
<dbReference type="EMBL" id="UYSL01005606">
    <property type="protein sequence ID" value="VDL67202.1"/>
    <property type="molecule type" value="Genomic_DNA"/>
</dbReference>
<dbReference type="WBParaSite" id="NBR_0000361201-mRNA-1">
    <property type="protein sequence ID" value="NBR_0000361201-mRNA-1"/>
    <property type="gene ID" value="NBR_0000361201"/>
</dbReference>
<accession>A0A0N4XM60</accession>
<keyword evidence="4" id="KW-1185">Reference proteome</keyword>
<evidence type="ECO:0000313" key="3">
    <source>
        <dbReference type="EMBL" id="VDL67357.1"/>
    </source>
</evidence>
<evidence type="ECO:0000313" key="2">
    <source>
        <dbReference type="EMBL" id="VDL67202.1"/>
    </source>
</evidence>
<organism evidence="5">
    <name type="scientific">Nippostrongylus brasiliensis</name>
    <name type="common">Rat hookworm</name>
    <dbReference type="NCBI Taxonomy" id="27835"/>
    <lineage>
        <taxon>Eukaryota</taxon>
        <taxon>Metazoa</taxon>
        <taxon>Ecdysozoa</taxon>
        <taxon>Nematoda</taxon>
        <taxon>Chromadorea</taxon>
        <taxon>Rhabditida</taxon>
        <taxon>Rhabditina</taxon>
        <taxon>Rhabditomorpha</taxon>
        <taxon>Strongyloidea</taxon>
        <taxon>Heligmosomidae</taxon>
        <taxon>Nippostrongylus</taxon>
    </lineage>
</organism>
<feature type="compositionally biased region" description="Acidic residues" evidence="1">
    <location>
        <begin position="38"/>
        <end position="59"/>
    </location>
</feature>